<dbReference type="SUPFAM" id="SSF81665">
    <property type="entry name" value="Calcium ATPase, transmembrane domain M"/>
    <property type="match status" value="1"/>
</dbReference>
<feature type="region of interest" description="Disordered" evidence="1">
    <location>
        <begin position="85"/>
        <end position="109"/>
    </location>
</feature>
<dbReference type="Proteomes" id="UP000315759">
    <property type="component" value="Unassembled WGS sequence"/>
</dbReference>
<keyword evidence="4" id="KW-1185">Reference proteome</keyword>
<dbReference type="InterPro" id="IPR023298">
    <property type="entry name" value="ATPase_P-typ_TM_dom_sf"/>
</dbReference>
<evidence type="ECO:0000256" key="1">
    <source>
        <dbReference type="SAM" id="MobiDB-lite"/>
    </source>
</evidence>
<feature type="domain" description="Cation-transporting P-type ATPase N-terminal" evidence="2">
    <location>
        <begin position="4"/>
        <end position="77"/>
    </location>
</feature>
<organism evidence="3 4">
    <name type="scientific">Mycolicibacterium hodleri</name>
    <dbReference type="NCBI Taxonomy" id="49897"/>
    <lineage>
        <taxon>Bacteria</taxon>
        <taxon>Bacillati</taxon>
        <taxon>Actinomycetota</taxon>
        <taxon>Actinomycetes</taxon>
        <taxon>Mycobacteriales</taxon>
        <taxon>Mycobacteriaceae</taxon>
        <taxon>Mycolicibacterium</taxon>
    </lineage>
</organism>
<evidence type="ECO:0000259" key="2">
    <source>
        <dbReference type="SMART" id="SM00831"/>
    </source>
</evidence>
<dbReference type="AlphaFoldDB" id="A0A544W346"/>
<dbReference type="InterPro" id="IPR004014">
    <property type="entry name" value="ATPase_P-typ_cation-transptr_N"/>
</dbReference>
<sequence length="131" mass="13494">MTAEWVAQATPDEVLACLGGSAEGLSGAEATARLKSHGPNAVRSHEVSALAVLGRQLRSALLLLLAGTAVLSYFLGDSTRVAHPAGGAGHTAPVASSTGSNGGRRGSVARARAARYFRSVPRWGHPRWKPS</sequence>
<dbReference type="Pfam" id="PF00690">
    <property type="entry name" value="Cation_ATPase_N"/>
    <property type="match status" value="1"/>
</dbReference>
<dbReference type="EMBL" id="VIFX01000011">
    <property type="protein sequence ID" value="TQR86667.1"/>
    <property type="molecule type" value="Genomic_DNA"/>
</dbReference>
<gene>
    <name evidence="3" type="ORF">D8S82_11010</name>
</gene>
<comment type="caution">
    <text evidence="3">The sequence shown here is derived from an EMBL/GenBank/DDBJ whole genome shotgun (WGS) entry which is preliminary data.</text>
</comment>
<reference evidence="3 4" key="1">
    <citation type="submission" date="2018-10" db="EMBL/GenBank/DDBJ databases">
        <title>Draft genome of Mycobacterium hodleri strain B.</title>
        <authorList>
            <person name="Amande T.J."/>
            <person name="Mcgenity T.J."/>
        </authorList>
    </citation>
    <scope>NUCLEOTIDE SEQUENCE [LARGE SCALE GENOMIC DNA]</scope>
    <source>
        <strain evidence="3 4">B</strain>
    </source>
</reference>
<evidence type="ECO:0000313" key="4">
    <source>
        <dbReference type="Proteomes" id="UP000315759"/>
    </source>
</evidence>
<evidence type="ECO:0000313" key="3">
    <source>
        <dbReference type="EMBL" id="TQR86667.1"/>
    </source>
</evidence>
<dbReference type="SMART" id="SM00831">
    <property type="entry name" value="Cation_ATPase_N"/>
    <property type="match status" value="1"/>
</dbReference>
<protein>
    <recommendedName>
        <fullName evidence="2">Cation-transporting P-type ATPase N-terminal domain-containing protein</fullName>
    </recommendedName>
</protein>
<name>A0A544W346_9MYCO</name>
<proteinExistence type="predicted"/>
<feature type="compositionally biased region" description="Low complexity" evidence="1">
    <location>
        <begin position="85"/>
        <end position="99"/>
    </location>
</feature>
<accession>A0A544W346</accession>